<dbReference type="Pfam" id="PF14543">
    <property type="entry name" value="TAXi_N"/>
    <property type="match status" value="1"/>
</dbReference>
<proteinExistence type="inferred from homology"/>
<name>A0A835DBU0_TETSI</name>
<evidence type="ECO:0000259" key="3">
    <source>
        <dbReference type="Pfam" id="PF14543"/>
    </source>
</evidence>
<evidence type="ECO:0000256" key="1">
    <source>
        <dbReference type="ARBA" id="ARBA00007447"/>
    </source>
</evidence>
<dbReference type="InterPro" id="IPR021109">
    <property type="entry name" value="Peptidase_aspartic_dom_sf"/>
</dbReference>
<evidence type="ECO:0000313" key="5">
    <source>
        <dbReference type="Proteomes" id="UP000655225"/>
    </source>
</evidence>
<gene>
    <name evidence="4" type="ORF">HHK36_020652</name>
</gene>
<dbReference type="PANTHER" id="PTHR47965">
    <property type="entry name" value="ASPARTYL PROTEASE-RELATED"/>
    <property type="match status" value="1"/>
</dbReference>
<evidence type="ECO:0000256" key="2">
    <source>
        <dbReference type="SAM" id="SignalP"/>
    </source>
</evidence>
<comment type="similarity">
    <text evidence="1">Belongs to the peptidase A1 family.</text>
</comment>
<reference evidence="4 5" key="1">
    <citation type="submission" date="2020-04" db="EMBL/GenBank/DDBJ databases">
        <title>Plant Genome Project.</title>
        <authorList>
            <person name="Zhang R.-G."/>
        </authorList>
    </citation>
    <scope>NUCLEOTIDE SEQUENCE [LARGE SCALE GENOMIC DNA]</scope>
    <source>
        <strain evidence="4">YNK0</strain>
        <tissue evidence="4">Leaf</tissue>
    </source>
</reference>
<organism evidence="4 5">
    <name type="scientific">Tetracentron sinense</name>
    <name type="common">Spur-leaf</name>
    <dbReference type="NCBI Taxonomy" id="13715"/>
    <lineage>
        <taxon>Eukaryota</taxon>
        <taxon>Viridiplantae</taxon>
        <taxon>Streptophyta</taxon>
        <taxon>Embryophyta</taxon>
        <taxon>Tracheophyta</taxon>
        <taxon>Spermatophyta</taxon>
        <taxon>Magnoliopsida</taxon>
        <taxon>Trochodendrales</taxon>
        <taxon>Trochodendraceae</taxon>
        <taxon>Tetracentron</taxon>
    </lineage>
</organism>
<evidence type="ECO:0000313" key="4">
    <source>
        <dbReference type="EMBL" id="KAF8394444.1"/>
    </source>
</evidence>
<comment type="caution">
    <text evidence="4">The sequence shown here is derived from an EMBL/GenBank/DDBJ whole genome shotgun (WGS) entry which is preliminary data.</text>
</comment>
<dbReference type="EMBL" id="JABCRI010000014">
    <property type="protein sequence ID" value="KAF8394444.1"/>
    <property type="molecule type" value="Genomic_DNA"/>
</dbReference>
<dbReference type="InterPro" id="IPR001461">
    <property type="entry name" value="Aspartic_peptidase_A1"/>
</dbReference>
<feature type="chain" id="PRO_5032746640" description="Xylanase inhibitor N-terminal domain-containing protein" evidence="2">
    <location>
        <begin position="23"/>
        <end position="255"/>
    </location>
</feature>
<keyword evidence="5" id="KW-1185">Reference proteome</keyword>
<dbReference type="GO" id="GO:0004190">
    <property type="term" value="F:aspartic-type endopeptidase activity"/>
    <property type="evidence" value="ECO:0007669"/>
    <property type="project" value="InterPro"/>
</dbReference>
<feature type="domain" description="Xylanase inhibitor N-terminal" evidence="3">
    <location>
        <begin position="44"/>
        <end position="192"/>
    </location>
</feature>
<dbReference type="AlphaFoldDB" id="A0A835DBU0"/>
<sequence>MASSPQFLLFSLLLISISLSHAKTSFRPHALVLPVSKDASTLQYLTHFNQRTPLLSISLVVDLGGQFLWVDCEQGYVSSSYLPAQCHSAQCSLARDSGWCNNTTCILLPDNPITSTGTDGELTQVSVSRLLFSCGSTFLLGGLASGVKGMAGLGRNPIGLPSQFAAAFSFHRKFAVCLSSSTTSNGVIFLGDGPYVMLPNVDVSQSLIYTPLFINPVSTAGAYLTGEPSVEYFIGVKSIVECVIAINRWRGLRRN</sequence>
<dbReference type="PANTHER" id="PTHR47965:SF22">
    <property type="entry name" value="EUKARYOTIC ASPARTYL PROTEASE FAMILY PROTEIN"/>
    <property type="match status" value="1"/>
</dbReference>
<keyword evidence="2" id="KW-0732">Signal</keyword>
<dbReference type="SUPFAM" id="SSF50630">
    <property type="entry name" value="Acid proteases"/>
    <property type="match status" value="1"/>
</dbReference>
<dbReference type="InterPro" id="IPR032861">
    <property type="entry name" value="TAXi_N"/>
</dbReference>
<dbReference type="Proteomes" id="UP000655225">
    <property type="component" value="Unassembled WGS sequence"/>
</dbReference>
<dbReference type="Gene3D" id="2.40.70.10">
    <property type="entry name" value="Acid Proteases"/>
    <property type="match status" value="2"/>
</dbReference>
<protein>
    <recommendedName>
        <fullName evidence="3">Xylanase inhibitor N-terminal domain-containing protein</fullName>
    </recommendedName>
</protein>
<feature type="signal peptide" evidence="2">
    <location>
        <begin position="1"/>
        <end position="22"/>
    </location>
</feature>
<dbReference type="OMA" id="PARCKST"/>
<dbReference type="OrthoDB" id="1927375at2759"/>
<accession>A0A835DBU0</accession>
<dbReference type="GO" id="GO:0006508">
    <property type="term" value="P:proteolysis"/>
    <property type="evidence" value="ECO:0007669"/>
    <property type="project" value="InterPro"/>
</dbReference>